<dbReference type="AlphaFoldDB" id="A0A8R1IY13"/>
<keyword evidence="6" id="KW-1185">Reference proteome</keyword>
<reference evidence="6" key="1">
    <citation type="submission" date="2010-08" db="EMBL/GenBank/DDBJ databases">
        <authorList>
            <consortium name="Caenorhabditis japonica Sequencing Consortium"/>
            <person name="Wilson R.K."/>
        </authorList>
    </citation>
    <scope>NUCLEOTIDE SEQUENCE [LARGE SCALE GENOMIC DNA]</scope>
    <source>
        <strain evidence="6">DF5081</strain>
    </source>
</reference>
<dbReference type="PANTHER" id="PTHR10545">
    <property type="entry name" value="DIAMINE N-ACETYLTRANSFERASE"/>
    <property type="match status" value="1"/>
</dbReference>
<dbReference type="InterPro" id="IPR051016">
    <property type="entry name" value="Diverse_Substrate_AcTransf"/>
</dbReference>
<proteinExistence type="inferred from homology"/>
<dbReference type="InterPro" id="IPR016181">
    <property type="entry name" value="Acyl_CoA_acyltransferase"/>
</dbReference>
<dbReference type="PROSITE" id="PS51186">
    <property type="entry name" value="GNAT"/>
    <property type="match status" value="1"/>
</dbReference>
<dbReference type="EnsemblMetazoa" id="CJA41261.1">
    <property type="protein sequence ID" value="CJA41261.1"/>
    <property type="gene ID" value="WBGene00217109"/>
</dbReference>
<dbReference type="PANTHER" id="PTHR10545:SF29">
    <property type="entry name" value="GH14572P-RELATED"/>
    <property type="match status" value="1"/>
</dbReference>
<reference evidence="5" key="2">
    <citation type="submission" date="2022-06" db="UniProtKB">
        <authorList>
            <consortium name="EnsemblMetazoa"/>
        </authorList>
    </citation>
    <scope>IDENTIFICATION</scope>
    <source>
        <strain evidence="5">DF5081</strain>
    </source>
</reference>
<organism evidence="5 6">
    <name type="scientific">Caenorhabditis japonica</name>
    <dbReference type="NCBI Taxonomy" id="281687"/>
    <lineage>
        <taxon>Eukaryota</taxon>
        <taxon>Metazoa</taxon>
        <taxon>Ecdysozoa</taxon>
        <taxon>Nematoda</taxon>
        <taxon>Chromadorea</taxon>
        <taxon>Rhabditida</taxon>
        <taxon>Rhabditina</taxon>
        <taxon>Rhabditomorpha</taxon>
        <taxon>Rhabditoidea</taxon>
        <taxon>Rhabditidae</taxon>
        <taxon>Peloderinae</taxon>
        <taxon>Caenorhabditis</taxon>
    </lineage>
</organism>
<dbReference type="SUPFAM" id="SSF55729">
    <property type="entry name" value="Acyl-CoA N-acyltransferases (Nat)"/>
    <property type="match status" value="1"/>
</dbReference>
<evidence type="ECO:0000259" key="4">
    <source>
        <dbReference type="PROSITE" id="PS51186"/>
    </source>
</evidence>
<evidence type="ECO:0000313" key="6">
    <source>
        <dbReference type="Proteomes" id="UP000005237"/>
    </source>
</evidence>
<accession>A0A8R1IY13</accession>
<dbReference type="GO" id="GO:0008080">
    <property type="term" value="F:N-acetyltransferase activity"/>
    <property type="evidence" value="ECO:0007669"/>
    <property type="project" value="EnsemblMetazoa"/>
</dbReference>
<comment type="similarity">
    <text evidence="1">Belongs to the acetyltransferase family.</text>
</comment>
<feature type="domain" description="N-acetyltransferase" evidence="4">
    <location>
        <begin position="4"/>
        <end position="160"/>
    </location>
</feature>
<dbReference type="Proteomes" id="UP000005237">
    <property type="component" value="Unassembled WGS sequence"/>
</dbReference>
<evidence type="ECO:0000256" key="2">
    <source>
        <dbReference type="ARBA" id="ARBA00022679"/>
    </source>
</evidence>
<protein>
    <submittedName>
        <fullName evidence="5">N-acetyltransferase domain-containing protein</fullName>
    </submittedName>
</protein>
<dbReference type="CDD" id="cd04301">
    <property type="entry name" value="NAT_SF"/>
    <property type="match status" value="1"/>
</dbReference>
<dbReference type="InterPro" id="IPR000182">
    <property type="entry name" value="GNAT_dom"/>
</dbReference>
<evidence type="ECO:0000313" key="5">
    <source>
        <dbReference type="EnsemblMetazoa" id="CJA41261.1"/>
    </source>
</evidence>
<sequence>MKNFTIVEVTPEHAEYLISMIHELAEFEKMKSSVINTAEKLKEDIAKKAVHGFIAFDGEEAAGMNLFYYAYSTWVGQYIHMEDLYIRPQFRRMGLARSLWKRLAELARDQGIVRLEWAVLDWNTNAIALYDTVDYVNLTKAEGWYTFRMDGAAINKFANE</sequence>
<evidence type="ECO:0000256" key="1">
    <source>
        <dbReference type="ARBA" id="ARBA00008694"/>
    </source>
</evidence>
<keyword evidence="2" id="KW-0808">Transferase</keyword>
<dbReference type="Pfam" id="PF00583">
    <property type="entry name" value="Acetyltransf_1"/>
    <property type="match status" value="1"/>
</dbReference>
<dbReference type="Gene3D" id="3.40.630.30">
    <property type="match status" value="1"/>
</dbReference>
<dbReference type="FunFam" id="3.40.630.30:FF:000064">
    <property type="entry name" value="GNAT family acetyltransferase"/>
    <property type="match status" value="1"/>
</dbReference>
<dbReference type="OMA" id="HAEYLIS"/>
<evidence type="ECO:0000256" key="3">
    <source>
        <dbReference type="ARBA" id="ARBA00023315"/>
    </source>
</evidence>
<name>A0A8R1IY13_CAEJA</name>
<keyword evidence="3" id="KW-0012">Acyltransferase</keyword>